<evidence type="ECO:0000256" key="3">
    <source>
        <dbReference type="ARBA" id="ARBA00022692"/>
    </source>
</evidence>
<evidence type="ECO:0000256" key="4">
    <source>
        <dbReference type="ARBA" id="ARBA00022723"/>
    </source>
</evidence>
<evidence type="ECO:0000256" key="2">
    <source>
        <dbReference type="ARBA" id="ARBA00007981"/>
    </source>
</evidence>
<evidence type="ECO:0000256" key="15">
    <source>
        <dbReference type="SAM" id="Phobius"/>
    </source>
</evidence>
<evidence type="ECO:0000256" key="11">
    <source>
        <dbReference type="ARBA" id="ARBA00023128"/>
    </source>
</evidence>
<dbReference type="SMART" id="SM00173">
    <property type="entry name" value="RAS"/>
    <property type="match status" value="1"/>
</dbReference>
<feature type="domain" description="EF-hand" evidence="16">
    <location>
        <begin position="263"/>
        <end position="298"/>
    </location>
</feature>
<keyword evidence="5" id="KW-0677">Repeat</keyword>
<feature type="domain" description="EF-hand" evidence="16">
    <location>
        <begin position="193"/>
        <end position="228"/>
    </location>
</feature>
<dbReference type="SUPFAM" id="SSF52540">
    <property type="entry name" value="P-loop containing nucleoside triphosphate hydrolases"/>
    <property type="match status" value="2"/>
</dbReference>
<dbReference type="GO" id="GO:0005741">
    <property type="term" value="C:mitochondrial outer membrane"/>
    <property type="evidence" value="ECO:0007669"/>
    <property type="project" value="UniProtKB-SubCell"/>
</dbReference>
<evidence type="ECO:0000259" key="17">
    <source>
        <dbReference type="PROSITE" id="PS51423"/>
    </source>
</evidence>
<evidence type="ECO:0000313" key="19">
    <source>
        <dbReference type="Proteomes" id="UP001163823"/>
    </source>
</evidence>
<dbReference type="SMART" id="SM00174">
    <property type="entry name" value="RHO"/>
    <property type="match status" value="1"/>
</dbReference>
<dbReference type="GO" id="GO:0005509">
    <property type="term" value="F:calcium ion binding"/>
    <property type="evidence" value="ECO:0007669"/>
    <property type="project" value="InterPro"/>
</dbReference>
<keyword evidence="4" id="KW-0479">Metal-binding</keyword>
<proteinExistence type="inferred from homology"/>
<evidence type="ECO:0000256" key="1">
    <source>
        <dbReference type="ARBA" id="ARBA00004200"/>
    </source>
</evidence>
<dbReference type="FunFam" id="3.40.50.300:FF:000553">
    <property type="entry name" value="Mitochondrial Rho GTPase"/>
    <property type="match status" value="1"/>
</dbReference>
<keyword evidence="3 15" id="KW-0812">Transmembrane</keyword>
<evidence type="ECO:0000313" key="18">
    <source>
        <dbReference type="EMBL" id="KAJ7972803.1"/>
    </source>
</evidence>
<reference evidence="18" key="1">
    <citation type="journal article" date="2023" name="Science">
        <title>Elucidation of the pathway for biosynthesis of saponin adjuvants from the soapbark tree.</title>
        <authorList>
            <person name="Reed J."/>
            <person name="Orme A."/>
            <person name="El-Demerdash A."/>
            <person name="Owen C."/>
            <person name="Martin L.B.B."/>
            <person name="Misra R.C."/>
            <person name="Kikuchi S."/>
            <person name="Rejzek M."/>
            <person name="Martin A.C."/>
            <person name="Harkess A."/>
            <person name="Leebens-Mack J."/>
            <person name="Louveau T."/>
            <person name="Stephenson M.J."/>
            <person name="Osbourn A."/>
        </authorList>
    </citation>
    <scope>NUCLEOTIDE SEQUENCE</scope>
    <source>
        <strain evidence="18">S10</strain>
    </source>
</reference>
<keyword evidence="6 14" id="KW-0547">Nucleotide-binding</keyword>
<keyword evidence="19" id="KW-1185">Reference proteome</keyword>
<dbReference type="PROSITE" id="PS50222">
    <property type="entry name" value="EF_HAND_2"/>
    <property type="match status" value="2"/>
</dbReference>
<feature type="domain" description="Miro" evidence="17">
    <location>
        <begin position="10"/>
        <end position="177"/>
    </location>
</feature>
<dbReference type="InterPro" id="IPR052266">
    <property type="entry name" value="Miro-EF-hand_domain"/>
</dbReference>
<keyword evidence="9 14" id="KW-0106">Calcium</keyword>
<dbReference type="AlphaFoldDB" id="A0AAD7VEK4"/>
<keyword evidence="8 14" id="KW-0378">Hydrolase</keyword>
<dbReference type="InterPro" id="IPR027417">
    <property type="entry name" value="P-loop_NTPase"/>
</dbReference>
<evidence type="ECO:0000256" key="13">
    <source>
        <dbReference type="ARBA" id="ARBA00023136"/>
    </source>
</evidence>
<keyword evidence="10 15" id="KW-1133">Transmembrane helix</keyword>
<dbReference type="GO" id="GO:0007005">
    <property type="term" value="P:mitochondrion organization"/>
    <property type="evidence" value="ECO:0007669"/>
    <property type="project" value="InterPro"/>
</dbReference>
<dbReference type="InterPro" id="IPR018247">
    <property type="entry name" value="EF_Hand_1_Ca_BS"/>
</dbReference>
<evidence type="ECO:0000256" key="8">
    <source>
        <dbReference type="ARBA" id="ARBA00022801"/>
    </source>
</evidence>
<dbReference type="InterPro" id="IPR002048">
    <property type="entry name" value="EF_hand_dom"/>
</dbReference>
<dbReference type="Gene3D" id="3.40.50.300">
    <property type="entry name" value="P-loop containing nucleotide triphosphate hydrolases"/>
    <property type="match status" value="2"/>
</dbReference>
<dbReference type="InterPro" id="IPR011992">
    <property type="entry name" value="EF-hand-dom_pair"/>
</dbReference>
<dbReference type="Pfam" id="PF08355">
    <property type="entry name" value="EF_assoc_1"/>
    <property type="match status" value="1"/>
</dbReference>
<dbReference type="PANTHER" id="PTHR46819">
    <property type="entry name" value="EF-HAND CALCIUM-BINDING DOMAIN-CONTAINING PROTEIN 7"/>
    <property type="match status" value="1"/>
</dbReference>
<dbReference type="GO" id="GO:0003924">
    <property type="term" value="F:GTPase activity"/>
    <property type="evidence" value="ECO:0007669"/>
    <property type="project" value="InterPro"/>
</dbReference>
<keyword evidence="11 14" id="KW-0496">Mitochondrion</keyword>
<dbReference type="FunFam" id="1.10.238.10:FF:000212">
    <property type="entry name" value="Mitochondrial Rho GTPase"/>
    <property type="match status" value="1"/>
</dbReference>
<evidence type="ECO:0000256" key="5">
    <source>
        <dbReference type="ARBA" id="ARBA00022737"/>
    </source>
</evidence>
<dbReference type="Gene3D" id="1.10.238.10">
    <property type="entry name" value="EF-hand"/>
    <property type="match status" value="2"/>
</dbReference>
<dbReference type="Proteomes" id="UP001163823">
    <property type="component" value="Chromosome 4"/>
</dbReference>
<dbReference type="CDD" id="cd01893">
    <property type="entry name" value="Miro1"/>
    <property type="match status" value="1"/>
</dbReference>
<comment type="subcellular location">
    <subcellularLocation>
        <location evidence="1 14">Mitochondrion outer membrane</location>
        <topology evidence="1 14">Single-pass type IV membrane protein</topology>
    </subcellularLocation>
</comment>
<evidence type="ECO:0000256" key="12">
    <source>
        <dbReference type="ARBA" id="ARBA00023134"/>
    </source>
</evidence>
<evidence type="ECO:0000259" key="16">
    <source>
        <dbReference type="PROSITE" id="PS50222"/>
    </source>
</evidence>
<feature type="domain" description="Miro" evidence="17">
    <location>
        <begin position="371"/>
        <end position="539"/>
    </location>
</feature>
<comment type="similarity">
    <text evidence="2 14">Belongs to the mitochondrial Rho GTPase family.</text>
</comment>
<dbReference type="InterPro" id="IPR021181">
    <property type="entry name" value="Miro"/>
</dbReference>
<dbReference type="EC" id="3.6.5.-" evidence="14"/>
<dbReference type="SMART" id="SM00175">
    <property type="entry name" value="RAB"/>
    <property type="match status" value="1"/>
</dbReference>
<dbReference type="InterPro" id="IPR020860">
    <property type="entry name" value="MIRO_dom"/>
</dbReference>
<gene>
    <name evidence="18" type="ORF">O6P43_010640</name>
</gene>
<sequence length="592" mass="66209">MADYPSSGSRTGVRVVVAGDRGTGKSSLIATLAYDSFPEAVPSVLPPIRLPVDLYADRVPLTLIDTSSSLENQGSRNEELKLADAVVLTYACDEPMTLDRVSTYWLQELRKLEVKAPVIVVGCKLDLRDENEQVSLEHLMSRVMQQFREIETCIECSAATLIQVPEVFYFAQKAVLYPTSPLYDPDKQELKERCKRALRRIFNHCDRDMDGSLSDAELNEFQVKCFNAPLQHSEIVDVKRSEMNFLQLPSKRAPDQSVELTSEAVKFLIGIFRLFDTDKDRALQPAELDELFFTAPESPWSEVPYKDASETMVMGNISLNGFLSQWALMTLLDPLRSLAYLTYIGYSGDSAAAVRCTRKRSIDRKKQKTERNVFQCFVFGPKNAGKSALLDSLLKRPFSNNYKPTTMERFAVNVVEIGGTRKTLILREIPEDTVKKFVHNNDSLASCDVAIFVFDSSDELSWKRSRELIGEVARRGEVAGYGFPCLLLAAKDDLTPNPNVLQDSVKVTQELGIESPLRISMKSGNSETVYSSIISAAEHPHLGIPETEIGRKQKQYHQFMHHSLLFFSVGAAVAVVGLAAFHTYAARRNSSG</sequence>
<feature type="transmembrane region" description="Helical" evidence="15">
    <location>
        <begin position="564"/>
        <end position="586"/>
    </location>
</feature>
<protein>
    <recommendedName>
        <fullName evidence="14">Mitochondrial Rho GTPase</fullName>
        <ecNumber evidence="14">3.6.5.-</ecNumber>
    </recommendedName>
</protein>
<organism evidence="18 19">
    <name type="scientific">Quillaja saponaria</name>
    <name type="common">Soap bark tree</name>
    <dbReference type="NCBI Taxonomy" id="32244"/>
    <lineage>
        <taxon>Eukaryota</taxon>
        <taxon>Viridiplantae</taxon>
        <taxon>Streptophyta</taxon>
        <taxon>Embryophyta</taxon>
        <taxon>Tracheophyta</taxon>
        <taxon>Spermatophyta</taxon>
        <taxon>Magnoliopsida</taxon>
        <taxon>eudicotyledons</taxon>
        <taxon>Gunneridae</taxon>
        <taxon>Pentapetalae</taxon>
        <taxon>rosids</taxon>
        <taxon>fabids</taxon>
        <taxon>Fabales</taxon>
        <taxon>Quillajaceae</taxon>
        <taxon>Quillaja</taxon>
    </lineage>
</organism>
<evidence type="ECO:0000256" key="10">
    <source>
        <dbReference type="ARBA" id="ARBA00022989"/>
    </source>
</evidence>
<dbReference type="KEGG" id="qsa:O6P43_010640"/>
<keyword evidence="7 14" id="KW-1000">Mitochondrion outer membrane</keyword>
<dbReference type="PROSITE" id="PS51419">
    <property type="entry name" value="RAB"/>
    <property type="match status" value="1"/>
</dbReference>
<evidence type="ECO:0000256" key="6">
    <source>
        <dbReference type="ARBA" id="ARBA00022741"/>
    </source>
</evidence>
<dbReference type="PROSITE" id="PS00018">
    <property type="entry name" value="EF_HAND_1"/>
    <property type="match status" value="2"/>
</dbReference>
<name>A0AAD7VEK4_QUISA</name>
<evidence type="ECO:0000256" key="9">
    <source>
        <dbReference type="ARBA" id="ARBA00022837"/>
    </source>
</evidence>
<dbReference type="SUPFAM" id="SSF47473">
    <property type="entry name" value="EF-hand"/>
    <property type="match status" value="1"/>
</dbReference>
<dbReference type="InterPro" id="IPR013566">
    <property type="entry name" value="EF_hand_assoc_1"/>
</dbReference>
<dbReference type="GO" id="GO:0005525">
    <property type="term" value="F:GTP binding"/>
    <property type="evidence" value="ECO:0007669"/>
    <property type="project" value="UniProtKB-KW"/>
</dbReference>
<dbReference type="PRINTS" id="PR00449">
    <property type="entry name" value="RASTRNSFRMNG"/>
</dbReference>
<keyword evidence="13 14" id="KW-0472">Membrane</keyword>
<comment type="caution">
    <text evidence="18">The sequence shown here is derived from an EMBL/GenBank/DDBJ whole genome shotgun (WGS) entry which is preliminary data.</text>
</comment>
<evidence type="ECO:0000256" key="7">
    <source>
        <dbReference type="ARBA" id="ARBA00022787"/>
    </source>
</evidence>
<accession>A0AAD7VEK4</accession>
<dbReference type="PANTHER" id="PTHR46819:SF1">
    <property type="entry name" value="EF-HAND CALCIUM-BINDING DOMAIN-CONTAINING PROTEIN 7"/>
    <property type="match status" value="1"/>
</dbReference>
<dbReference type="EMBL" id="JARAOO010000004">
    <property type="protein sequence ID" value="KAJ7972803.1"/>
    <property type="molecule type" value="Genomic_DNA"/>
</dbReference>
<dbReference type="PROSITE" id="PS51423">
    <property type="entry name" value="MIRO"/>
    <property type="match status" value="2"/>
</dbReference>
<dbReference type="PIRSF" id="PIRSF037488">
    <property type="entry name" value="Mt_Rho_GTPase"/>
    <property type="match status" value="1"/>
</dbReference>
<keyword evidence="12 14" id="KW-0342">GTP-binding</keyword>
<dbReference type="Pfam" id="PF00071">
    <property type="entry name" value="Ras"/>
    <property type="match status" value="2"/>
</dbReference>
<dbReference type="InterPro" id="IPR001806">
    <property type="entry name" value="Small_GTPase"/>
</dbReference>
<dbReference type="FunFam" id="3.40.50.300:FF:000935">
    <property type="entry name" value="Mitochondrial Rho GTPase"/>
    <property type="match status" value="1"/>
</dbReference>
<evidence type="ECO:0000256" key="14">
    <source>
        <dbReference type="PIRNR" id="PIRNR037488"/>
    </source>
</evidence>